<proteinExistence type="predicted"/>
<dbReference type="AlphaFoldDB" id="A0A376DVS6"/>
<dbReference type="Proteomes" id="UP000255224">
    <property type="component" value="Unassembled WGS sequence"/>
</dbReference>
<organism evidence="1 2">
    <name type="scientific">Chryseobacterium carnipullorum</name>
    <dbReference type="NCBI Taxonomy" id="1124835"/>
    <lineage>
        <taxon>Bacteria</taxon>
        <taxon>Pseudomonadati</taxon>
        <taxon>Bacteroidota</taxon>
        <taxon>Flavobacteriia</taxon>
        <taxon>Flavobacteriales</taxon>
        <taxon>Weeksellaceae</taxon>
        <taxon>Chryseobacterium group</taxon>
        <taxon>Chryseobacterium</taxon>
    </lineage>
</organism>
<reference evidence="1 2" key="1">
    <citation type="submission" date="2018-06" db="EMBL/GenBank/DDBJ databases">
        <authorList>
            <consortium name="Pathogen Informatics"/>
            <person name="Doyle S."/>
        </authorList>
    </citation>
    <scope>NUCLEOTIDE SEQUENCE [LARGE SCALE GENOMIC DNA]</scope>
    <source>
        <strain evidence="1 2">NCTC13533</strain>
    </source>
</reference>
<evidence type="ECO:0000313" key="2">
    <source>
        <dbReference type="Proteomes" id="UP000255224"/>
    </source>
</evidence>
<gene>
    <name evidence="1" type="ORF">NCTC13533_01970</name>
</gene>
<sequence>MRLQNRFKNRFISHQKWVEWFTAKDFRASVVCTLAKFERLRLKRAA</sequence>
<accession>A0A376DVS6</accession>
<dbReference type="EMBL" id="UFVQ01000003">
    <property type="protein sequence ID" value="STC95722.1"/>
    <property type="molecule type" value="Genomic_DNA"/>
</dbReference>
<name>A0A376DVS6_CHRCU</name>
<evidence type="ECO:0000313" key="1">
    <source>
        <dbReference type="EMBL" id="STC95722.1"/>
    </source>
</evidence>
<protein>
    <submittedName>
        <fullName evidence="1">Uncharacterized protein</fullName>
    </submittedName>
</protein>